<organism evidence="2">
    <name type="scientific">Pseudothermotoga hypogea</name>
    <dbReference type="NCBI Taxonomy" id="57487"/>
    <lineage>
        <taxon>Bacteria</taxon>
        <taxon>Thermotogati</taxon>
        <taxon>Thermotogota</taxon>
        <taxon>Thermotogae</taxon>
        <taxon>Thermotogales</taxon>
        <taxon>Thermotogaceae</taxon>
        <taxon>Pseudothermotoga</taxon>
    </lineage>
</organism>
<gene>
    <name evidence="2" type="ORF">ENW55_05210</name>
</gene>
<proteinExistence type="predicted"/>
<evidence type="ECO:0000313" key="2">
    <source>
        <dbReference type="EMBL" id="HGZ79362.1"/>
    </source>
</evidence>
<dbReference type="EMBL" id="DTKQ01000038">
    <property type="protein sequence ID" value="HGZ79362.1"/>
    <property type="molecule type" value="Genomic_DNA"/>
</dbReference>
<dbReference type="PANTHER" id="PTHR23308">
    <property type="entry name" value="NUCLEAR INHIBITOR OF PROTEIN PHOSPHATASE-1"/>
    <property type="match status" value="1"/>
</dbReference>
<dbReference type="InterPro" id="IPR050923">
    <property type="entry name" value="Cell_Proc_Reg/RNA_Proc"/>
</dbReference>
<reference evidence="2" key="1">
    <citation type="journal article" date="2020" name="mSystems">
        <title>Genome- and Community-Level Interaction Insights into Carbon Utilization and Element Cycling Functions of Hydrothermarchaeota in Hydrothermal Sediment.</title>
        <authorList>
            <person name="Zhou Z."/>
            <person name="Liu Y."/>
            <person name="Xu W."/>
            <person name="Pan J."/>
            <person name="Luo Z.H."/>
            <person name="Li M."/>
        </authorList>
    </citation>
    <scope>NUCLEOTIDE SEQUENCE [LARGE SCALE GENOMIC DNA]</scope>
    <source>
        <strain evidence="2">SpSt-86</strain>
    </source>
</reference>
<accession>A0A832MPQ8</accession>
<dbReference type="InterPro" id="IPR000253">
    <property type="entry name" value="FHA_dom"/>
</dbReference>
<sequence>MPQYRVCPSCGQRNPPEEIMCTKCMANISDVSLVEILEEHEAPRDDSQNQISTDSEKTVVLVETLVLKNEKITITVLSGEVVGRKGKGAEHLASYMTVSRRHARFTKENGVWYVEDLKSTNGTYVNGIKIEQKHPLKDGDTVSLSTLVSFVVEINKRL</sequence>
<dbReference type="Pfam" id="PF00498">
    <property type="entry name" value="FHA"/>
    <property type="match status" value="1"/>
</dbReference>
<dbReference type="SUPFAM" id="SSF49879">
    <property type="entry name" value="SMAD/FHA domain"/>
    <property type="match status" value="1"/>
</dbReference>
<protein>
    <submittedName>
        <fullName evidence="2">FHA domain-containing protein</fullName>
    </submittedName>
</protein>
<dbReference type="SMART" id="SM00240">
    <property type="entry name" value="FHA"/>
    <property type="match status" value="1"/>
</dbReference>
<comment type="caution">
    <text evidence="2">The sequence shown here is derived from an EMBL/GenBank/DDBJ whole genome shotgun (WGS) entry which is preliminary data.</text>
</comment>
<name>A0A832MPQ8_9THEM</name>
<dbReference type="CDD" id="cd00060">
    <property type="entry name" value="FHA"/>
    <property type="match status" value="1"/>
</dbReference>
<evidence type="ECO:0000259" key="1">
    <source>
        <dbReference type="PROSITE" id="PS50006"/>
    </source>
</evidence>
<dbReference type="PROSITE" id="PS50006">
    <property type="entry name" value="FHA_DOMAIN"/>
    <property type="match status" value="1"/>
</dbReference>
<feature type="domain" description="FHA" evidence="1">
    <location>
        <begin position="80"/>
        <end position="130"/>
    </location>
</feature>
<dbReference type="InterPro" id="IPR008984">
    <property type="entry name" value="SMAD_FHA_dom_sf"/>
</dbReference>
<dbReference type="Gene3D" id="2.60.200.20">
    <property type="match status" value="1"/>
</dbReference>
<dbReference type="AlphaFoldDB" id="A0A832MPQ8"/>